<sequence length="432" mass="48645">MPFRIGAGHWYISFTPAISYTSFCISIAAYVAWHLRKPRCTRNAIPSAQTSSRLPYIGQLLEYGADPLRFILKQKNVVGEVFRLDLVFMNITFLIGAKRAAKMIRLGVNHHGRLENITQASAQTSLDIYEEWAQRNRVPLFAAAFTLLVRSNLITYFGHQFVDTHTTELFTMADSCMQALLSPWARLLPLWAIQSGRKLNAAQARLTELIRVEIPERLKHIDVCRESDDYLSFLLTQDYDKGVEPCDSEYTLYFSMPFAEACLRETGRLYTNLLTARYVTREMCGPDGIIIPRGWTVASPMAVHRDPALYDKPDKWDPARFLPAADGTPSDYSTKLRNVEFHQFGVGNHACPGERLSRSLLQGSLWPSLLDNYQLELVGDIVDGEGVDGVGVKPDYGKNLSTPYAGEHEVFIKVTKRTVRPSDAPHSATMCA</sequence>
<gene>
    <name evidence="1" type="ORF">QFC20_002668</name>
</gene>
<evidence type="ECO:0000313" key="2">
    <source>
        <dbReference type="Proteomes" id="UP001230649"/>
    </source>
</evidence>
<evidence type="ECO:0000313" key="1">
    <source>
        <dbReference type="EMBL" id="KAJ9111174.1"/>
    </source>
</evidence>
<protein>
    <submittedName>
        <fullName evidence="1">Uncharacterized protein</fullName>
    </submittedName>
</protein>
<dbReference type="EMBL" id="JASBWS010000020">
    <property type="protein sequence ID" value="KAJ9111174.1"/>
    <property type="molecule type" value="Genomic_DNA"/>
</dbReference>
<dbReference type="Proteomes" id="UP001230649">
    <property type="component" value="Unassembled WGS sequence"/>
</dbReference>
<proteinExistence type="predicted"/>
<comment type="caution">
    <text evidence="1">The sequence shown here is derived from an EMBL/GenBank/DDBJ whole genome shotgun (WGS) entry which is preliminary data.</text>
</comment>
<keyword evidence="2" id="KW-1185">Reference proteome</keyword>
<organism evidence="1 2">
    <name type="scientific">Naganishia adeliensis</name>
    <dbReference type="NCBI Taxonomy" id="92952"/>
    <lineage>
        <taxon>Eukaryota</taxon>
        <taxon>Fungi</taxon>
        <taxon>Dikarya</taxon>
        <taxon>Basidiomycota</taxon>
        <taxon>Agaricomycotina</taxon>
        <taxon>Tremellomycetes</taxon>
        <taxon>Filobasidiales</taxon>
        <taxon>Filobasidiaceae</taxon>
        <taxon>Naganishia</taxon>
    </lineage>
</organism>
<reference evidence="1" key="1">
    <citation type="submission" date="2023-04" db="EMBL/GenBank/DDBJ databases">
        <title>Draft Genome sequencing of Naganishia species isolated from polar environments using Oxford Nanopore Technology.</title>
        <authorList>
            <person name="Leo P."/>
            <person name="Venkateswaran K."/>
        </authorList>
    </citation>
    <scope>NUCLEOTIDE SEQUENCE</scope>
    <source>
        <strain evidence="1">MNA-CCFEE 5262</strain>
    </source>
</reference>
<accession>A0ACC2WHA5</accession>
<name>A0ACC2WHA5_9TREE</name>